<keyword evidence="3" id="KW-1185">Reference proteome</keyword>
<dbReference type="Proteomes" id="UP001465976">
    <property type="component" value="Unassembled WGS sequence"/>
</dbReference>
<accession>A0ABR3F2F2</accession>
<comment type="caution">
    <text evidence="2">The sequence shown here is derived from an EMBL/GenBank/DDBJ whole genome shotgun (WGS) entry which is preliminary data.</text>
</comment>
<organism evidence="2 3">
    <name type="scientific">Marasmius crinis-equi</name>
    <dbReference type="NCBI Taxonomy" id="585013"/>
    <lineage>
        <taxon>Eukaryota</taxon>
        <taxon>Fungi</taxon>
        <taxon>Dikarya</taxon>
        <taxon>Basidiomycota</taxon>
        <taxon>Agaricomycotina</taxon>
        <taxon>Agaricomycetes</taxon>
        <taxon>Agaricomycetidae</taxon>
        <taxon>Agaricales</taxon>
        <taxon>Marasmiineae</taxon>
        <taxon>Marasmiaceae</taxon>
        <taxon>Marasmius</taxon>
    </lineage>
</organism>
<feature type="non-terminal residue" evidence="2">
    <location>
        <position position="147"/>
    </location>
</feature>
<evidence type="ECO:0000256" key="1">
    <source>
        <dbReference type="SAM" id="SignalP"/>
    </source>
</evidence>
<reference evidence="2 3" key="1">
    <citation type="submission" date="2024-02" db="EMBL/GenBank/DDBJ databases">
        <title>A draft genome for the cacao thread blight pathogen Marasmius crinis-equi.</title>
        <authorList>
            <person name="Cohen S.P."/>
            <person name="Baruah I.K."/>
            <person name="Amoako-Attah I."/>
            <person name="Bukari Y."/>
            <person name="Meinhardt L.W."/>
            <person name="Bailey B.A."/>
        </authorList>
    </citation>
    <scope>NUCLEOTIDE SEQUENCE [LARGE SCALE GENOMIC DNA]</scope>
    <source>
        <strain evidence="2 3">GH-76</strain>
    </source>
</reference>
<name>A0ABR3F2F2_9AGAR</name>
<gene>
    <name evidence="2" type="ORF">V5O48_012590</name>
</gene>
<evidence type="ECO:0000313" key="2">
    <source>
        <dbReference type="EMBL" id="KAL0569381.1"/>
    </source>
</evidence>
<proteinExistence type="predicted"/>
<sequence>MKFLPVFAGVLSFSTLSAFAANLQVLLNPSGVPLRPDIDWTPWTITNGLASASTTISGVSFNIAAASGTTLKGGQYKITRNNFNGFLGQHMVGQGMSTDATNGSALTLTITGLSTGTHSLLSWHNAWDALQAVTGIDIAVGGTKIFS</sequence>
<evidence type="ECO:0000313" key="3">
    <source>
        <dbReference type="Proteomes" id="UP001465976"/>
    </source>
</evidence>
<dbReference type="EMBL" id="JBAHYK010001131">
    <property type="protein sequence ID" value="KAL0569381.1"/>
    <property type="molecule type" value="Genomic_DNA"/>
</dbReference>
<keyword evidence="1" id="KW-0732">Signal</keyword>
<feature type="signal peptide" evidence="1">
    <location>
        <begin position="1"/>
        <end position="20"/>
    </location>
</feature>
<protein>
    <submittedName>
        <fullName evidence="2">Uncharacterized protein</fullName>
    </submittedName>
</protein>
<feature type="chain" id="PRO_5046028397" evidence="1">
    <location>
        <begin position="21"/>
        <end position="147"/>
    </location>
</feature>